<dbReference type="Pfam" id="PF10708">
    <property type="entry name" value="DUF2510"/>
    <property type="match status" value="1"/>
</dbReference>
<name>A0A7W3IQG7_9ACTN</name>
<dbReference type="InterPro" id="IPR018929">
    <property type="entry name" value="DUF2510"/>
</dbReference>
<gene>
    <name evidence="4" type="ORF">FHX74_000966</name>
</gene>
<comment type="caution">
    <text evidence="4">The sequence shown here is derived from an EMBL/GenBank/DDBJ whole genome shotgun (WGS) entry which is preliminary data.</text>
</comment>
<accession>A0A7W3IQG7</accession>
<dbReference type="Proteomes" id="UP000523079">
    <property type="component" value="Unassembled WGS sequence"/>
</dbReference>
<keyword evidence="5" id="KW-1185">Reference proteome</keyword>
<evidence type="ECO:0000313" key="4">
    <source>
        <dbReference type="EMBL" id="MBA8793361.1"/>
    </source>
</evidence>
<dbReference type="RefSeq" id="WP_182559002.1">
    <property type="nucleotide sequence ID" value="NZ_JACGWT010000002.1"/>
</dbReference>
<dbReference type="AlphaFoldDB" id="A0A7W3IQG7"/>
<sequence length="301" mass="30694">MSAAPGWYPDPGGQAAYRYWDGRAWSAVTATTPTAAPPSGAAAPFGPPSTGVPGAVGVPGATGPAAGTGRRRAGVVGLVVGAVAVLGVVVLALVLVVRSLTASAPVDAPPPTAPATSASPCPGTQVSSSGSAVDGRGRVVSGKLSYPALGRPWSAPISDSRVPFGRDVRDQVVILETRDGRPSWEASVLIARLLAGDGFFGPQQGAMIVTSCILGRFYGDAEVKRDDRVNRSYAIDGHPGWLIESHLRYDIPDVKAKGELLIVAVVDVGGGEDGLFYASIPDTAPQLVDPARKALAQLDVG</sequence>
<protein>
    <recommendedName>
        <fullName evidence="3">DUF2510 domain-containing protein</fullName>
    </recommendedName>
</protein>
<feature type="compositionally biased region" description="Polar residues" evidence="1">
    <location>
        <begin position="122"/>
        <end position="131"/>
    </location>
</feature>
<feature type="region of interest" description="Disordered" evidence="1">
    <location>
        <begin position="105"/>
        <end position="135"/>
    </location>
</feature>
<keyword evidence="2" id="KW-0472">Membrane</keyword>
<feature type="transmembrane region" description="Helical" evidence="2">
    <location>
        <begin position="75"/>
        <end position="97"/>
    </location>
</feature>
<proteinExistence type="predicted"/>
<keyword evidence="2" id="KW-0812">Transmembrane</keyword>
<evidence type="ECO:0000256" key="2">
    <source>
        <dbReference type="SAM" id="Phobius"/>
    </source>
</evidence>
<organism evidence="4 5">
    <name type="scientific">Microlunatus kandeliicorticis</name>
    <dbReference type="NCBI Taxonomy" id="1759536"/>
    <lineage>
        <taxon>Bacteria</taxon>
        <taxon>Bacillati</taxon>
        <taxon>Actinomycetota</taxon>
        <taxon>Actinomycetes</taxon>
        <taxon>Propionibacteriales</taxon>
        <taxon>Propionibacteriaceae</taxon>
        <taxon>Microlunatus</taxon>
    </lineage>
</organism>
<feature type="domain" description="DUF2510" evidence="3">
    <location>
        <begin position="5"/>
        <end position="37"/>
    </location>
</feature>
<evidence type="ECO:0000313" key="5">
    <source>
        <dbReference type="Proteomes" id="UP000523079"/>
    </source>
</evidence>
<dbReference type="EMBL" id="JACGWT010000002">
    <property type="protein sequence ID" value="MBA8793361.1"/>
    <property type="molecule type" value="Genomic_DNA"/>
</dbReference>
<keyword evidence="2" id="KW-1133">Transmembrane helix</keyword>
<evidence type="ECO:0000256" key="1">
    <source>
        <dbReference type="SAM" id="MobiDB-lite"/>
    </source>
</evidence>
<reference evidence="4 5" key="1">
    <citation type="submission" date="2020-07" db="EMBL/GenBank/DDBJ databases">
        <title>Sequencing the genomes of 1000 actinobacteria strains.</title>
        <authorList>
            <person name="Klenk H.-P."/>
        </authorList>
    </citation>
    <scope>NUCLEOTIDE SEQUENCE [LARGE SCALE GENOMIC DNA]</scope>
    <source>
        <strain evidence="4 5">DSM 100723</strain>
    </source>
</reference>
<evidence type="ECO:0000259" key="3">
    <source>
        <dbReference type="Pfam" id="PF10708"/>
    </source>
</evidence>